<sequence>MLKDRIINKESGFLFYGLTPPKINTEEDKVGIIADKQVKRLRGLEIDGLVLYDIQDESSRTDSPRPFPFMPTLAPNNSVINILAI</sequence>
<accession>A0A1X7JSW2</accession>
<evidence type="ECO:0000313" key="1">
    <source>
        <dbReference type="EMBL" id="SMG30710.1"/>
    </source>
</evidence>
<dbReference type="Gene3D" id="3.20.20.220">
    <property type="match status" value="1"/>
</dbReference>
<evidence type="ECO:0000313" key="2">
    <source>
        <dbReference type="Proteomes" id="UP000193420"/>
    </source>
</evidence>
<keyword evidence="2" id="KW-1185">Reference proteome</keyword>
<dbReference type="Proteomes" id="UP000193420">
    <property type="component" value="Unassembled WGS sequence"/>
</dbReference>
<gene>
    <name evidence="1" type="ORF">SAMN03080602_02084</name>
</gene>
<organism evidence="1 2">
    <name type="scientific">Arenibacter troitsensis</name>
    <dbReference type="NCBI Taxonomy" id="188872"/>
    <lineage>
        <taxon>Bacteria</taxon>
        <taxon>Pseudomonadati</taxon>
        <taxon>Bacteroidota</taxon>
        <taxon>Flavobacteriia</taxon>
        <taxon>Flavobacteriales</taxon>
        <taxon>Flavobacteriaceae</taxon>
        <taxon>Arenibacter</taxon>
    </lineage>
</organism>
<reference evidence="2" key="1">
    <citation type="submission" date="2017-04" db="EMBL/GenBank/DDBJ databases">
        <authorList>
            <person name="Varghese N."/>
            <person name="Submissions S."/>
        </authorList>
    </citation>
    <scope>NUCLEOTIDE SEQUENCE [LARGE SCALE GENOMIC DNA]</scope>
    <source>
        <strain evidence="2">DSM 19835</strain>
    </source>
</reference>
<dbReference type="EMBL" id="FXAO01000004">
    <property type="protein sequence ID" value="SMG30710.1"/>
    <property type="molecule type" value="Genomic_DNA"/>
</dbReference>
<name>A0A1X7JSW2_9FLAO</name>
<dbReference type="AlphaFoldDB" id="A0A1X7JSW2"/>
<dbReference type="STRING" id="188872.SAMN03080602_02084"/>
<protein>
    <submittedName>
        <fullName evidence="1">Uncharacterized protein</fullName>
    </submittedName>
</protein>
<proteinExistence type="predicted"/>
<dbReference type="RefSeq" id="WP_217807507.1">
    <property type="nucleotide sequence ID" value="NZ_FXAO01000004.1"/>
</dbReference>